<sequence>MTRPTRSTSKKSRPQTPLLSAEEDLDLFAEKASSQLQNLEELSLHFEDIVRRHSKTHSREHLIALLPLPIQKVLDAAGPRRHSNISYYIKSISVT</sequence>
<evidence type="ECO:0000256" key="1">
    <source>
        <dbReference type="SAM" id="MobiDB-lite"/>
    </source>
</evidence>
<dbReference type="VEuPathDB" id="FungiDB:GLRG_11226"/>
<feature type="region of interest" description="Disordered" evidence="1">
    <location>
        <begin position="1"/>
        <end position="20"/>
    </location>
</feature>
<evidence type="ECO:0000313" key="2">
    <source>
        <dbReference type="EMBL" id="EFQ36082.1"/>
    </source>
</evidence>
<dbReference type="RefSeq" id="XP_008100102.1">
    <property type="nucleotide sequence ID" value="XM_008101911.1"/>
</dbReference>
<dbReference type="Proteomes" id="UP000008782">
    <property type="component" value="Unassembled WGS sequence"/>
</dbReference>
<protein>
    <submittedName>
        <fullName evidence="2">Uncharacterized protein</fullName>
    </submittedName>
</protein>
<reference evidence="3" key="1">
    <citation type="journal article" date="2012" name="Nat. Genet.">
        <title>Lifestyle transitions in plant pathogenic Colletotrichum fungi deciphered by genome and transcriptome analyses.</title>
        <authorList>
            <person name="O'Connell R.J."/>
            <person name="Thon M.R."/>
            <person name="Hacquard S."/>
            <person name="Amyotte S.G."/>
            <person name="Kleemann J."/>
            <person name="Torres M.F."/>
            <person name="Damm U."/>
            <person name="Buiate E.A."/>
            <person name="Epstein L."/>
            <person name="Alkan N."/>
            <person name="Altmueller J."/>
            <person name="Alvarado-Balderrama L."/>
            <person name="Bauser C.A."/>
            <person name="Becker C."/>
            <person name="Birren B.W."/>
            <person name="Chen Z."/>
            <person name="Choi J."/>
            <person name="Crouch J.A."/>
            <person name="Duvick J.P."/>
            <person name="Farman M.A."/>
            <person name="Gan P."/>
            <person name="Heiman D."/>
            <person name="Henrissat B."/>
            <person name="Howard R.J."/>
            <person name="Kabbage M."/>
            <person name="Koch C."/>
            <person name="Kracher B."/>
            <person name="Kubo Y."/>
            <person name="Law A.D."/>
            <person name="Lebrun M.-H."/>
            <person name="Lee Y.-H."/>
            <person name="Miyara I."/>
            <person name="Moore N."/>
            <person name="Neumann U."/>
            <person name="Nordstroem K."/>
            <person name="Panaccione D.G."/>
            <person name="Panstruga R."/>
            <person name="Place M."/>
            <person name="Proctor R.H."/>
            <person name="Prusky D."/>
            <person name="Rech G."/>
            <person name="Reinhardt R."/>
            <person name="Rollins J.A."/>
            <person name="Rounsley S."/>
            <person name="Schardl C.L."/>
            <person name="Schwartz D.C."/>
            <person name="Shenoy N."/>
            <person name="Shirasu K."/>
            <person name="Sikhakolli U.R."/>
            <person name="Stueber K."/>
            <person name="Sukno S.A."/>
            <person name="Sweigard J.A."/>
            <person name="Takano Y."/>
            <person name="Takahara H."/>
            <person name="Trail F."/>
            <person name="van der Does H.C."/>
            <person name="Voll L.M."/>
            <person name="Will I."/>
            <person name="Young S."/>
            <person name="Zeng Q."/>
            <person name="Zhang J."/>
            <person name="Zhou S."/>
            <person name="Dickman M.B."/>
            <person name="Schulze-Lefert P."/>
            <person name="Ver Loren van Themaat E."/>
            <person name="Ma L.-J."/>
            <person name="Vaillancourt L.J."/>
        </authorList>
    </citation>
    <scope>NUCLEOTIDE SEQUENCE [LARGE SCALE GENOMIC DNA]</scope>
    <source>
        <strain evidence="3">M1.001 / M2 / FGSC 10212</strain>
    </source>
</reference>
<dbReference type="AlphaFoldDB" id="E3QYZ4"/>
<dbReference type="EMBL" id="GG697408">
    <property type="protein sequence ID" value="EFQ36082.1"/>
    <property type="molecule type" value="Genomic_DNA"/>
</dbReference>
<proteinExistence type="predicted"/>
<dbReference type="GeneID" id="24416591"/>
<name>E3QYZ4_COLGM</name>
<organism evidence="3">
    <name type="scientific">Colletotrichum graminicola (strain M1.001 / M2 / FGSC 10212)</name>
    <name type="common">Maize anthracnose fungus</name>
    <name type="synonym">Glomerella graminicola</name>
    <dbReference type="NCBI Taxonomy" id="645133"/>
    <lineage>
        <taxon>Eukaryota</taxon>
        <taxon>Fungi</taxon>
        <taxon>Dikarya</taxon>
        <taxon>Ascomycota</taxon>
        <taxon>Pezizomycotina</taxon>
        <taxon>Sordariomycetes</taxon>
        <taxon>Hypocreomycetidae</taxon>
        <taxon>Glomerellales</taxon>
        <taxon>Glomerellaceae</taxon>
        <taxon>Colletotrichum</taxon>
        <taxon>Colletotrichum graminicola species complex</taxon>
    </lineage>
</organism>
<accession>E3QYZ4</accession>
<keyword evidence="3" id="KW-1185">Reference proteome</keyword>
<gene>
    <name evidence="2" type="ORF">GLRG_11226</name>
</gene>
<evidence type="ECO:0000313" key="3">
    <source>
        <dbReference type="Proteomes" id="UP000008782"/>
    </source>
</evidence>
<dbReference type="HOGENOM" id="CLU_2372667_0_0_1"/>